<evidence type="ECO:0000313" key="1">
    <source>
        <dbReference type="EMBL" id="KRO73217.1"/>
    </source>
</evidence>
<protein>
    <submittedName>
        <fullName evidence="1">Uncharacterized protein</fullName>
    </submittedName>
</protein>
<dbReference type="AlphaFoldDB" id="A0A0R2SEA9"/>
<comment type="caution">
    <text evidence="1">The sequence shown here is derived from an EMBL/GenBank/DDBJ whole genome shotgun (WGS) entry which is preliminary data.</text>
</comment>
<evidence type="ECO:0000313" key="2">
    <source>
        <dbReference type="Proteomes" id="UP000051934"/>
    </source>
</evidence>
<dbReference type="EMBL" id="LIBB01000018">
    <property type="protein sequence ID" value="KRO73217.1"/>
    <property type="molecule type" value="Genomic_DNA"/>
</dbReference>
<accession>A0A0R2SEA9</accession>
<dbReference type="Proteomes" id="UP000051934">
    <property type="component" value="Unassembled WGS sequence"/>
</dbReference>
<proteinExistence type="predicted"/>
<reference evidence="1 2" key="1">
    <citation type="submission" date="2015-10" db="EMBL/GenBank/DDBJ databases">
        <title>Metagenome-Assembled Genomes uncover a global brackish microbiome.</title>
        <authorList>
            <person name="Hugerth L.W."/>
            <person name="Larsson J."/>
            <person name="Alneberg J."/>
            <person name="Lindh M.V."/>
            <person name="Legrand C."/>
            <person name="Pinhassi J."/>
            <person name="Andersson A.F."/>
        </authorList>
    </citation>
    <scope>NUCLEOTIDE SEQUENCE [LARGE SCALE GENOMIC DNA]</scope>
    <source>
        <strain evidence="1">BACL4 MAG-120507-bin80</strain>
    </source>
</reference>
<gene>
    <name evidence="1" type="ORF">ABR69_03865</name>
</gene>
<name>A0A0R2SEA9_9GAMM</name>
<organism evidence="1 2">
    <name type="scientific">OM182 bacterium BACL3 MAG-120507-bin80</name>
    <dbReference type="NCBI Taxonomy" id="1655577"/>
    <lineage>
        <taxon>Bacteria</taxon>
        <taxon>Pseudomonadati</taxon>
        <taxon>Pseudomonadota</taxon>
        <taxon>Gammaproteobacteria</taxon>
        <taxon>OMG group</taxon>
        <taxon>OM182 clade</taxon>
    </lineage>
</organism>
<sequence length="92" mass="10394">MSFPAVRQALFEPVADGVPVNIVKISYFFHRIAAIDFRRPRIVICHSQFLIAAGFNSLIQPLLDFKVNPTNGSSAERDRFGKRAFRNAKINC</sequence>